<gene>
    <name evidence="2" type="ORF">RIF23_13740</name>
</gene>
<sequence>MTQQQRMVDLAGDVSAPAVGQGTWFMGEDHSQRAAEVRALQMGLDLGMTLIDTAEMYGEGGAEEVVGSAIAGRRDEVTLVSKVYPHNAGNPAAKRSCERSLQRLGTDYLDVYLLHWRGSVPLEETVEVLEELRHSGKIRRWGVSNLDVDEMRELWSVPGGVGCVTNQVLYHLGSRGIEYDLLPWCREHGVPVMAYAPLGHGGAAKRQVLENPTLVEIASGHGVSPAQVALAWTIRERDVLAIPKAVSEQHVRDNAAALRLRLTEAELAQLDAAFPPPQRRQPLDII</sequence>
<dbReference type="PRINTS" id="PR00069">
    <property type="entry name" value="ALDKETRDTASE"/>
</dbReference>
<dbReference type="InterPro" id="IPR020471">
    <property type="entry name" value="AKR"/>
</dbReference>
<proteinExistence type="predicted"/>
<dbReference type="Pfam" id="PF00248">
    <property type="entry name" value="Aldo_ket_red"/>
    <property type="match status" value="1"/>
</dbReference>
<dbReference type="EMBL" id="JAVLVT010000005">
    <property type="protein sequence ID" value="MDS1271360.1"/>
    <property type="molecule type" value="Genomic_DNA"/>
</dbReference>
<reference evidence="3" key="1">
    <citation type="submission" date="2023-07" db="EMBL/GenBank/DDBJ databases">
        <title>Novel species in the genus Lipingzhangella isolated from Sambhar Salt Lake.</title>
        <authorList>
            <person name="Jiya N."/>
            <person name="Kajale S."/>
            <person name="Sharma A."/>
        </authorList>
    </citation>
    <scope>NUCLEOTIDE SEQUENCE [LARGE SCALE GENOMIC DNA]</scope>
    <source>
        <strain evidence="3">LS1_29</strain>
    </source>
</reference>
<dbReference type="Proteomes" id="UP001250214">
    <property type="component" value="Unassembled WGS sequence"/>
</dbReference>
<organism evidence="2 3">
    <name type="scientific">Lipingzhangella rawalii</name>
    <dbReference type="NCBI Taxonomy" id="2055835"/>
    <lineage>
        <taxon>Bacteria</taxon>
        <taxon>Bacillati</taxon>
        <taxon>Actinomycetota</taxon>
        <taxon>Actinomycetes</taxon>
        <taxon>Streptosporangiales</taxon>
        <taxon>Nocardiopsidaceae</taxon>
        <taxon>Lipingzhangella</taxon>
    </lineage>
</organism>
<dbReference type="InterPro" id="IPR023210">
    <property type="entry name" value="NADP_OxRdtase_dom"/>
</dbReference>
<dbReference type="CDD" id="cd19138">
    <property type="entry name" value="AKR_YeaE"/>
    <property type="match status" value="1"/>
</dbReference>
<dbReference type="Gene3D" id="3.20.20.100">
    <property type="entry name" value="NADP-dependent oxidoreductase domain"/>
    <property type="match status" value="1"/>
</dbReference>
<evidence type="ECO:0000313" key="2">
    <source>
        <dbReference type="EMBL" id="MDS1271360.1"/>
    </source>
</evidence>
<dbReference type="SUPFAM" id="SSF51430">
    <property type="entry name" value="NAD(P)-linked oxidoreductase"/>
    <property type="match status" value="1"/>
</dbReference>
<dbReference type="PIRSF" id="PIRSF000097">
    <property type="entry name" value="AKR"/>
    <property type="match status" value="1"/>
</dbReference>
<protein>
    <submittedName>
        <fullName evidence="2">Aldo/keto reductase</fullName>
    </submittedName>
</protein>
<keyword evidence="3" id="KW-1185">Reference proteome</keyword>
<evidence type="ECO:0000259" key="1">
    <source>
        <dbReference type="Pfam" id="PF00248"/>
    </source>
</evidence>
<dbReference type="PANTHER" id="PTHR43638">
    <property type="entry name" value="OXIDOREDUCTASE, ALDO/KETO REDUCTASE FAMILY PROTEIN"/>
    <property type="match status" value="1"/>
</dbReference>
<dbReference type="RefSeq" id="WP_310912885.1">
    <property type="nucleotide sequence ID" value="NZ_JAVLVT010000005.1"/>
</dbReference>
<feature type="domain" description="NADP-dependent oxidoreductase" evidence="1">
    <location>
        <begin position="19"/>
        <end position="273"/>
    </location>
</feature>
<name>A0ABU2H7T4_9ACTN</name>
<dbReference type="InterPro" id="IPR036812">
    <property type="entry name" value="NAD(P)_OxRdtase_dom_sf"/>
</dbReference>
<comment type="caution">
    <text evidence="2">The sequence shown here is derived from an EMBL/GenBank/DDBJ whole genome shotgun (WGS) entry which is preliminary data.</text>
</comment>
<accession>A0ABU2H7T4</accession>
<dbReference type="PANTHER" id="PTHR43638:SF3">
    <property type="entry name" value="ALDEHYDE REDUCTASE"/>
    <property type="match status" value="1"/>
</dbReference>
<evidence type="ECO:0000313" key="3">
    <source>
        <dbReference type="Proteomes" id="UP001250214"/>
    </source>
</evidence>